<evidence type="ECO:0000313" key="2">
    <source>
        <dbReference type="Proteomes" id="UP000069771"/>
    </source>
</evidence>
<dbReference type="AlphaFoldDB" id="A0A140DS80"/>
<gene>
    <name evidence="1" type="ORF">AALO17_03730</name>
</gene>
<organism evidence="1 2">
    <name type="scientific">Faecalibaculum rodentium</name>
    <dbReference type="NCBI Taxonomy" id="1702221"/>
    <lineage>
        <taxon>Bacteria</taxon>
        <taxon>Bacillati</taxon>
        <taxon>Bacillota</taxon>
        <taxon>Erysipelotrichia</taxon>
        <taxon>Erysipelotrichales</taxon>
        <taxon>Erysipelotrichaceae</taxon>
        <taxon>Faecalibaculum</taxon>
    </lineage>
</organism>
<reference evidence="1 2" key="1">
    <citation type="journal article" date="2016" name="Gut Pathog.">
        <title>Whole genome sequencing of "Faecalibaculum rodentium" ALO17, isolated from C57BL/6J laboratory mouse feces.</title>
        <authorList>
            <person name="Lim S."/>
            <person name="Chang D.H."/>
            <person name="Ahn S."/>
            <person name="Kim B.C."/>
        </authorList>
    </citation>
    <scope>NUCLEOTIDE SEQUENCE [LARGE SCALE GENOMIC DNA]</scope>
    <source>
        <strain evidence="1 2">Alo17</strain>
    </source>
</reference>
<protein>
    <submittedName>
        <fullName evidence="1">Uncharacterized protein</fullName>
    </submittedName>
</protein>
<dbReference type="Proteomes" id="UP000069771">
    <property type="component" value="Chromosome"/>
</dbReference>
<dbReference type="EMBL" id="CP011391">
    <property type="protein sequence ID" value="AMK53507.1"/>
    <property type="molecule type" value="Genomic_DNA"/>
</dbReference>
<accession>A0A140DS80</accession>
<name>A0A140DS80_9FIRM</name>
<proteinExistence type="predicted"/>
<keyword evidence="2" id="KW-1185">Reference proteome</keyword>
<evidence type="ECO:0000313" key="1">
    <source>
        <dbReference type="EMBL" id="AMK53507.1"/>
    </source>
</evidence>
<sequence>MLIKRKPSANMSDTAGQNGMVIVTDPSLKTELCQAVFRLLGSGGSYRLMQRTI</sequence>
<dbReference type="KEGG" id="fro:AALO17_03730"/>
<dbReference type="STRING" id="1702221.AALO17_03730"/>